<accession>A0ABU8WWL0</accession>
<dbReference type="PANTHER" id="PTHR30482">
    <property type="entry name" value="HIGH-AFFINITY BRANCHED-CHAIN AMINO ACID TRANSPORT SYSTEM PERMEASE"/>
    <property type="match status" value="1"/>
</dbReference>
<dbReference type="CDD" id="cd06581">
    <property type="entry name" value="TM_PBP1_LivM_like"/>
    <property type="match status" value="1"/>
</dbReference>
<comment type="subcellular location">
    <subcellularLocation>
        <location evidence="1">Cell membrane</location>
        <topology evidence="1">Multi-pass membrane protein</topology>
    </subcellularLocation>
</comment>
<evidence type="ECO:0000256" key="3">
    <source>
        <dbReference type="ARBA" id="ARBA00022692"/>
    </source>
</evidence>
<feature type="transmembrane region" description="Helical" evidence="6">
    <location>
        <begin position="87"/>
        <end position="107"/>
    </location>
</feature>
<name>A0ABU8WWL0_9BURK</name>
<protein>
    <submittedName>
        <fullName evidence="7">Branched-chain amino acid ABC transporter permease</fullName>
    </submittedName>
</protein>
<keyword evidence="8" id="KW-1185">Reference proteome</keyword>
<dbReference type="Proteomes" id="UP001385892">
    <property type="component" value="Unassembled WGS sequence"/>
</dbReference>
<evidence type="ECO:0000313" key="8">
    <source>
        <dbReference type="Proteomes" id="UP001385892"/>
    </source>
</evidence>
<evidence type="ECO:0000256" key="1">
    <source>
        <dbReference type="ARBA" id="ARBA00004651"/>
    </source>
</evidence>
<evidence type="ECO:0000313" key="7">
    <source>
        <dbReference type="EMBL" id="MEJ8851153.1"/>
    </source>
</evidence>
<dbReference type="InterPro" id="IPR001851">
    <property type="entry name" value="ABC_transp_permease"/>
</dbReference>
<keyword evidence="4 6" id="KW-1133">Transmembrane helix</keyword>
<dbReference type="EMBL" id="JBBKZT010000020">
    <property type="protein sequence ID" value="MEJ8851153.1"/>
    <property type="molecule type" value="Genomic_DNA"/>
</dbReference>
<dbReference type="PANTHER" id="PTHR30482:SF20">
    <property type="entry name" value="HIGH-AFFINITY BRANCHED-CHAIN AMINO ACID TRANSPORT SYSTEM PERMEASE PROTEIN LIVM"/>
    <property type="match status" value="1"/>
</dbReference>
<keyword evidence="2" id="KW-1003">Cell membrane</keyword>
<feature type="transmembrane region" description="Helical" evidence="6">
    <location>
        <begin position="287"/>
        <end position="308"/>
    </location>
</feature>
<sequence>MTSNRRRDFKLDLCGLALLLPLLVVPLVTNEPFYNSLAYQAAIGVSAAMAVYVMLRMGLLSFTVPAFMAIGGYAAAMFAKAGMSELLLLMGVAFIVPALFAIPLGALVLRLKGIYFIFVTFLFNEILQLVLFETPTLTGGSDGIPAVPAATLFGMSLGSPSMLVVVTVSVCIVATICTLAVTQRFRAEFTSIEENETLAESLGVAVWKYRTIGFVASAGVSGLAGFALVNMLATAHPSSFASWSVNNYIAYAFVGGRGTMLGMVVGSYLLIFMTNIFSSYANLSAGLYGVLLLVVMMGAPNGIVGLFLKFSERRKTRIQPTITPVVKEGRA</sequence>
<feature type="transmembrane region" description="Helical" evidence="6">
    <location>
        <begin position="37"/>
        <end position="55"/>
    </location>
</feature>
<reference evidence="7 8" key="1">
    <citation type="submission" date="2024-03" db="EMBL/GenBank/DDBJ databases">
        <title>Novel species of the genus Variovorax.</title>
        <authorList>
            <person name="Liu Q."/>
            <person name="Xin Y.-H."/>
        </authorList>
    </citation>
    <scope>NUCLEOTIDE SEQUENCE [LARGE SCALE GENOMIC DNA]</scope>
    <source>
        <strain evidence="7 8">KACC 18900</strain>
    </source>
</reference>
<evidence type="ECO:0000256" key="4">
    <source>
        <dbReference type="ARBA" id="ARBA00022989"/>
    </source>
</evidence>
<feature type="transmembrane region" description="Helical" evidence="6">
    <location>
        <begin position="162"/>
        <end position="181"/>
    </location>
</feature>
<feature type="transmembrane region" description="Helical" evidence="6">
    <location>
        <begin position="261"/>
        <end position="281"/>
    </location>
</feature>
<dbReference type="InterPro" id="IPR043428">
    <property type="entry name" value="LivM-like"/>
</dbReference>
<feature type="transmembrane region" description="Helical" evidence="6">
    <location>
        <begin position="211"/>
        <end position="229"/>
    </location>
</feature>
<comment type="caution">
    <text evidence="7">The sequence shown here is derived from an EMBL/GenBank/DDBJ whole genome shotgun (WGS) entry which is preliminary data.</text>
</comment>
<evidence type="ECO:0000256" key="2">
    <source>
        <dbReference type="ARBA" id="ARBA00022475"/>
    </source>
</evidence>
<evidence type="ECO:0000256" key="5">
    <source>
        <dbReference type="ARBA" id="ARBA00023136"/>
    </source>
</evidence>
<organism evidence="7 8">
    <name type="scientific">Variovorax rhizosphaerae</name>
    <dbReference type="NCBI Taxonomy" id="1836200"/>
    <lineage>
        <taxon>Bacteria</taxon>
        <taxon>Pseudomonadati</taxon>
        <taxon>Pseudomonadota</taxon>
        <taxon>Betaproteobacteria</taxon>
        <taxon>Burkholderiales</taxon>
        <taxon>Comamonadaceae</taxon>
        <taxon>Variovorax</taxon>
    </lineage>
</organism>
<feature type="transmembrane region" description="Helical" evidence="6">
    <location>
        <begin position="114"/>
        <end position="132"/>
    </location>
</feature>
<evidence type="ECO:0000256" key="6">
    <source>
        <dbReference type="SAM" id="Phobius"/>
    </source>
</evidence>
<proteinExistence type="predicted"/>
<gene>
    <name evidence="7" type="ORF">WKW82_31265</name>
</gene>
<keyword evidence="3 6" id="KW-0812">Transmembrane</keyword>
<dbReference type="RefSeq" id="WP_340346685.1">
    <property type="nucleotide sequence ID" value="NZ_JBBKZT010000020.1"/>
</dbReference>
<feature type="transmembrane region" description="Helical" evidence="6">
    <location>
        <begin position="62"/>
        <end position="81"/>
    </location>
</feature>
<dbReference type="Pfam" id="PF02653">
    <property type="entry name" value="BPD_transp_2"/>
    <property type="match status" value="1"/>
</dbReference>
<keyword evidence="5 6" id="KW-0472">Membrane</keyword>